<protein>
    <submittedName>
        <fullName evidence="1">Uncharacterized protein</fullName>
    </submittedName>
</protein>
<reference evidence="1" key="1">
    <citation type="submission" date="2018-02" db="EMBL/GenBank/DDBJ databases">
        <title>Rhizophora mucronata_Transcriptome.</title>
        <authorList>
            <person name="Meera S.P."/>
            <person name="Sreeshan A."/>
            <person name="Augustine A."/>
        </authorList>
    </citation>
    <scope>NUCLEOTIDE SEQUENCE</scope>
    <source>
        <tissue evidence="1">Leaf</tissue>
    </source>
</reference>
<sequence>MHSNTALNKLTKKLEHEQLSLGSYEST</sequence>
<evidence type="ECO:0000313" key="1">
    <source>
        <dbReference type="EMBL" id="MBX56506.1"/>
    </source>
</evidence>
<dbReference type="AlphaFoldDB" id="A0A2P2PP24"/>
<proteinExistence type="predicted"/>
<dbReference type="EMBL" id="GGEC01076022">
    <property type="protein sequence ID" value="MBX56506.1"/>
    <property type="molecule type" value="Transcribed_RNA"/>
</dbReference>
<accession>A0A2P2PP24</accession>
<name>A0A2P2PP24_RHIMU</name>
<organism evidence="1">
    <name type="scientific">Rhizophora mucronata</name>
    <name type="common">Asiatic mangrove</name>
    <dbReference type="NCBI Taxonomy" id="61149"/>
    <lineage>
        <taxon>Eukaryota</taxon>
        <taxon>Viridiplantae</taxon>
        <taxon>Streptophyta</taxon>
        <taxon>Embryophyta</taxon>
        <taxon>Tracheophyta</taxon>
        <taxon>Spermatophyta</taxon>
        <taxon>Magnoliopsida</taxon>
        <taxon>eudicotyledons</taxon>
        <taxon>Gunneridae</taxon>
        <taxon>Pentapetalae</taxon>
        <taxon>rosids</taxon>
        <taxon>fabids</taxon>
        <taxon>Malpighiales</taxon>
        <taxon>Rhizophoraceae</taxon>
        <taxon>Rhizophora</taxon>
    </lineage>
</organism>